<name>A0AA39FYE7_9HYME</name>
<organism evidence="2 3">
    <name type="scientific">Microctonus aethiopoides</name>
    <dbReference type="NCBI Taxonomy" id="144406"/>
    <lineage>
        <taxon>Eukaryota</taxon>
        <taxon>Metazoa</taxon>
        <taxon>Ecdysozoa</taxon>
        <taxon>Arthropoda</taxon>
        <taxon>Hexapoda</taxon>
        <taxon>Insecta</taxon>
        <taxon>Pterygota</taxon>
        <taxon>Neoptera</taxon>
        <taxon>Endopterygota</taxon>
        <taxon>Hymenoptera</taxon>
        <taxon>Apocrita</taxon>
        <taxon>Ichneumonoidea</taxon>
        <taxon>Braconidae</taxon>
        <taxon>Euphorinae</taxon>
        <taxon>Microctonus</taxon>
    </lineage>
</organism>
<evidence type="ECO:0000313" key="3">
    <source>
        <dbReference type="Proteomes" id="UP001168990"/>
    </source>
</evidence>
<dbReference type="Proteomes" id="UP001168990">
    <property type="component" value="Unassembled WGS sequence"/>
</dbReference>
<feature type="chain" id="PRO_5041413118" evidence="1">
    <location>
        <begin position="25"/>
        <end position="156"/>
    </location>
</feature>
<dbReference type="AlphaFoldDB" id="A0AA39FYE7"/>
<feature type="signal peptide" evidence="1">
    <location>
        <begin position="1"/>
        <end position="24"/>
    </location>
</feature>
<reference evidence="2" key="1">
    <citation type="journal article" date="2023" name="bioRxiv">
        <title>Scaffold-level genome assemblies of two parasitoid biocontrol wasps reveal the parthenogenesis mechanism and an associated novel virus.</title>
        <authorList>
            <person name="Inwood S."/>
            <person name="Skelly J."/>
            <person name="Guhlin J."/>
            <person name="Harrop T."/>
            <person name="Goldson S."/>
            <person name="Dearden P."/>
        </authorList>
    </citation>
    <scope>NUCLEOTIDE SEQUENCE</scope>
    <source>
        <strain evidence="2">Irish</strain>
        <tissue evidence="2">Whole body</tissue>
    </source>
</reference>
<protein>
    <submittedName>
        <fullName evidence="2">Uncharacterized protein</fullName>
    </submittedName>
</protein>
<gene>
    <name evidence="2" type="ORF">PV328_002134</name>
</gene>
<proteinExistence type="predicted"/>
<keyword evidence="3" id="KW-1185">Reference proteome</keyword>
<evidence type="ECO:0000256" key="1">
    <source>
        <dbReference type="SAM" id="SignalP"/>
    </source>
</evidence>
<keyword evidence="1" id="KW-0732">Signal</keyword>
<sequence length="156" mass="17116">MKTIFIILICVACLIPILIGGGSGLARIFNDHCTSDTDCARSEKCSNNKCISACDGVSCGRYGDCQTENDHKSSCICGPKLKFNSSIEECVSHVITSPSTDYKFFLNNNNRYVQFYLKGNGPMAVKFVNSIPTIKEKSVFEMSITEKDITAICQIS</sequence>
<accession>A0AA39FYE7</accession>
<dbReference type="EMBL" id="JAQQBS010000001">
    <property type="protein sequence ID" value="KAK0178157.1"/>
    <property type="molecule type" value="Genomic_DNA"/>
</dbReference>
<evidence type="ECO:0000313" key="2">
    <source>
        <dbReference type="EMBL" id="KAK0178157.1"/>
    </source>
</evidence>
<comment type="caution">
    <text evidence="2">The sequence shown here is derived from an EMBL/GenBank/DDBJ whole genome shotgun (WGS) entry which is preliminary data.</text>
</comment>
<reference evidence="2" key="2">
    <citation type="submission" date="2023-03" db="EMBL/GenBank/DDBJ databases">
        <authorList>
            <person name="Inwood S.N."/>
            <person name="Skelly J.G."/>
            <person name="Guhlin J."/>
            <person name="Harrop T.W.R."/>
            <person name="Goldson S.G."/>
            <person name="Dearden P.K."/>
        </authorList>
    </citation>
    <scope>NUCLEOTIDE SEQUENCE</scope>
    <source>
        <strain evidence="2">Irish</strain>
        <tissue evidence="2">Whole body</tissue>
    </source>
</reference>